<name>A0AAU9IHS1_9CILI</name>
<evidence type="ECO:0000313" key="2">
    <source>
        <dbReference type="Proteomes" id="UP001162131"/>
    </source>
</evidence>
<dbReference type="AlphaFoldDB" id="A0AAU9IHS1"/>
<dbReference type="EMBL" id="CAJZBQ010000012">
    <property type="protein sequence ID" value="CAG9314435.1"/>
    <property type="molecule type" value="Genomic_DNA"/>
</dbReference>
<gene>
    <name evidence="1" type="ORF">BSTOLATCC_MIC11442</name>
</gene>
<keyword evidence="2" id="KW-1185">Reference proteome</keyword>
<protein>
    <submittedName>
        <fullName evidence="1">Uncharacterized protein</fullName>
    </submittedName>
</protein>
<organism evidence="1 2">
    <name type="scientific">Blepharisma stoltei</name>
    <dbReference type="NCBI Taxonomy" id="1481888"/>
    <lineage>
        <taxon>Eukaryota</taxon>
        <taxon>Sar</taxon>
        <taxon>Alveolata</taxon>
        <taxon>Ciliophora</taxon>
        <taxon>Postciliodesmatophora</taxon>
        <taxon>Heterotrichea</taxon>
        <taxon>Heterotrichida</taxon>
        <taxon>Blepharismidae</taxon>
        <taxon>Blepharisma</taxon>
    </lineage>
</organism>
<proteinExistence type="predicted"/>
<dbReference type="Proteomes" id="UP001162131">
    <property type="component" value="Unassembled WGS sequence"/>
</dbReference>
<evidence type="ECO:0000313" key="1">
    <source>
        <dbReference type="EMBL" id="CAG9314435.1"/>
    </source>
</evidence>
<accession>A0AAU9IHS1</accession>
<comment type="caution">
    <text evidence="1">The sequence shown here is derived from an EMBL/GenBank/DDBJ whole genome shotgun (WGS) entry which is preliminary data.</text>
</comment>
<reference evidence="1" key="1">
    <citation type="submission" date="2021-09" db="EMBL/GenBank/DDBJ databases">
        <authorList>
            <consortium name="AG Swart"/>
            <person name="Singh M."/>
            <person name="Singh A."/>
            <person name="Seah K."/>
            <person name="Emmerich C."/>
        </authorList>
    </citation>
    <scope>NUCLEOTIDE SEQUENCE</scope>
    <source>
        <strain evidence="1">ATCC30299</strain>
    </source>
</reference>
<sequence>MSRTILDTEPGYWENAFKLWHTSYKDSKFRSGLIHRSHLWGEVDSHDLKYATNVPSTKRGEARLYAPPRGIPYPRECSKQINKLVQCKASYGVHSPADDVPQCNQWKSVIFEECPHWVVENLALKKKVVKRYENIDNLTYQRAMEISDYNK</sequence>